<feature type="domain" description="PTM/DIR17-like Tudor" evidence="1">
    <location>
        <begin position="83"/>
        <end position="134"/>
    </location>
</feature>
<sequence length="253" mass="28273">MLAIYKKDPLRLQVSFAAGLDGVMSLLKTTYELEGDRLEILLAFQRVESLRAYGRQLRVDTENRGLLPNVDAVLRRALEPEIGLKLVKEFPGHGTFFGHIVEIDKEDPEHFMYKVTYDDGDSETMDLEEIRPFLSVHGDELREFAVKGLLGAYTYLEKRLTGECESSYDCTFTYHVFELVQLFDPSYVSENSAKIDGQFVRRLAAITPLAQASDGQLVSYLEGELAQYATLAKGFTCDHGCPGPTFCGSTSSG</sequence>
<protein>
    <recommendedName>
        <fullName evidence="1">PTM/DIR17-like Tudor domain-containing protein</fullName>
    </recommendedName>
</protein>
<evidence type="ECO:0000313" key="2">
    <source>
        <dbReference type="EMBL" id="KAK3284080.1"/>
    </source>
</evidence>
<comment type="caution">
    <text evidence="2">The sequence shown here is derived from an EMBL/GenBank/DDBJ whole genome shotgun (WGS) entry which is preliminary data.</text>
</comment>
<organism evidence="2 3">
    <name type="scientific">Cymbomonas tetramitiformis</name>
    <dbReference type="NCBI Taxonomy" id="36881"/>
    <lineage>
        <taxon>Eukaryota</taxon>
        <taxon>Viridiplantae</taxon>
        <taxon>Chlorophyta</taxon>
        <taxon>Pyramimonadophyceae</taxon>
        <taxon>Pyramimonadales</taxon>
        <taxon>Pyramimonadaceae</taxon>
        <taxon>Cymbomonas</taxon>
    </lineage>
</organism>
<proteinExistence type="predicted"/>
<evidence type="ECO:0000313" key="3">
    <source>
        <dbReference type="Proteomes" id="UP001190700"/>
    </source>
</evidence>
<dbReference type="EMBL" id="LGRX02002516">
    <property type="protein sequence ID" value="KAK3284080.1"/>
    <property type="molecule type" value="Genomic_DNA"/>
</dbReference>
<evidence type="ECO:0000259" key="1">
    <source>
        <dbReference type="Pfam" id="PF21743"/>
    </source>
</evidence>
<gene>
    <name evidence="2" type="ORF">CYMTET_8251</name>
</gene>
<name>A0AAE0GTF3_9CHLO</name>
<dbReference type="AlphaFoldDB" id="A0AAE0GTF3"/>
<dbReference type="Pfam" id="PF21743">
    <property type="entry name" value="PTM_DIR17_Tudor"/>
    <property type="match status" value="1"/>
</dbReference>
<keyword evidence="3" id="KW-1185">Reference proteome</keyword>
<accession>A0AAE0GTF3</accession>
<reference evidence="2 3" key="1">
    <citation type="journal article" date="2015" name="Genome Biol. Evol.">
        <title>Comparative Genomics of a Bacterivorous Green Alga Reveals Evolutionary Causalities and Consequences of Phago-Mixotrophic Mode of Nutrition.</title>
        <authorList>
            <person name="Burns J.A."/>
            <person name="Paasch A."/>
            <person name="Narechania A."/>
            <person name="Kim E."/>
        </authorList>
    </citation>
    <scope>NUCLEOTIDE SEQUENCE [LARGE SCALE GENOMIC DNA]</scope>
    <source>
        <strain evidence="2 3">PLY_AMNH</strain>
    </source>
</reference>
<dbReference type="Proteomes" id="UP001190700">
    <property type="component" value="Unassembled WGS sequence"/>
</dbReference>
<dbReference type="InterPro" id="IPR047365">
    <property type="entry name" value="Tudor_AtPTM-like"/>
</dbReference>